<protein>
    <recommendedName>
        <fullName evidence="3">Heat shock 70 kDa protein 12A</fullName>
    </recommendedName>
</protein>
<name>A0A8H3CBM3_9AGAM</name>
<dbReference type="EMBL" id="CAJMWV010003258">
    <property type="protein sequence ID" value="CAE6478913.1"/>
    <property type="molecule type" value="Genomic_DNA"/>
</dbReference>
<gene>
    <name evidence="1" type="ORF">RDB_LOCUS96704</name>
</gene>
<dbReference type="SUPFAM" id="SSF53067">
    <property type="entry name" value="Actin-like ATPase domain"/>
    <property type="match status" value="4"/>
</dbReference>
<dbReference type="PANTHER" id="PTHR14187">
    <property type="entry name" value="ALPHA KINASE/ELONGATION FACTOR 2 KINASE"/>
    <property type="match status" value="1"/>
</dbReference>
<dbReference type="CDD" id="cd10170">
    <property type="entry name" value="ASKHA_NBD_HSP70"/>
    <property type="match status" value="2"/>
</dbReference>
<accession>A0A8H3CBM3</accession>
<evidence type="ECO:0000313" key="1">
    <source>
        <dbReference type="EMBL" id="CAE6478913.1"/>
    </source>
</evidence>
<evidence type="ECO:0008006" key="3">
    <source>
        <dbReference type="Google" id="ProtNLM"/>
    </source>
</evidence>
<organism evidence="1 2">
    <name type="scientific">Rhizoctonia solani</name>
    <dbReference type="NCBI Taxonomy" id="456999"/>
    <lineage>
        <taxon>Eukaryota</taxon>
        <taxon>Fungi</taxon>
        <taxon>Dikarya</taxon>
        <taxon>Basidiomycota</taxon>
        <taxon>Agaricomycotina</taxon>
        <taxon>Agaricomycetes</taxon>
        <taxon>Cantharellales</taxon>
        <taxon>Ceratobasidiaceae</taxon>
        <taxon>Rhizoctonia</taxon>
    </lineage>
</organism>
<proteinExistence type="predicted"/>
<dbReference type="PANTHER" id="PTHR14187:SF5">
    <property type="entry name" value="HEAT SHOCK 70 KDA PROTEIN 12A"/>
    <property type="match status" value="1"/>
</dbReference>
<dbReference type="Gene3D" id="3.30.420.40">
    <property type="match status" value="3"/>
</dbReference>
<evidence type="ECO:0000313" key="2">
    <source>
        <dbReference type="Proteomes" id="UP000663831"/>
    </source>
</evidence>
<dbReference type="Proteomes" id="UP000663831">
    <property type="component" value="Unassembled WGS sequence"/>
</dbReference>
<dbReference type="Gene3D" id="3.90.640.10">
    <property type="entry name" value="Actin, Chain A, domain 4"/>
    <property type="match status" value="1"/>
</dbReference>
<sequence>MPDPSCRPWRGENKILLSIDIGLTHSSVSFVYLENGANQALHPVRKWPGQGADSPEYIPTIVWYDANNKAVAFGAEARLYSIEKQAKDKGWFLAKGFKAQLYPEDGSRNPTISALPFGVSLRQVYSDFLRYLLKHTQTYFEDRFIDGAQLWESYNSTMVLVMSHPDSWGTREQSFLRDVAMGAGYATSSLAPSHIQFVTDTDASAYYYLFSGSLTRGIQAGDIFVLCDAGDSTTHISLHKIDLTSSIFKLTTCSSERFAGASSVNVAAESYIRQTLSNAGISLEDVDAFTRAGIEDFRKRGIIAFDDETKECLVQISNTHFENPALRMFNGCMVLPGSVVKSFFAGYIDMIRQAIDRHILRAGTRAGTKVSRIFLVGYFGESSHLQRMVKKSYESEGCRITLSSNSTSRSVVDGALIWGINMNGGYEPRHSGYADTTNENSLHPLPLGNNLKERHFNCPEPKEKPHIPFDATLTPLSRRWEGDTKIVIGIDIGATCSGVTFSFLQKDTTQVVHRVTKWPGQEGHIQQSKIPTLVWYDTSGKAVSFGAEAQLYTTEEQAEDNGWFLAKYFKLHLHPSDMQTKHELKLDPLPPGVSLHQIYSDFLGYLLKHTRTYFEDRILDGKSIWERHSPAMEVIIAYPNGWGLCEQHFLRQATTEAGFSTSDQASSKIRFVTEAEASVHFCIHHTSLGNVLELRPGMSFVVCDAGGSTVDSTLYLVTAVRPILKLEEKRASACVQAGAIFVDFEVEKFLRKTLANVGLSEDDVDDYTKAGVKDFETVGKQLFGGELETGQNIRISHVRFNNATIGVRRGHMKLSSSTIKGFFDACVKEITGSVDQQLNGFEVLHTQGLNVSHILLVGGFGNSLHLRKEFKMRYEAQGCRVILTNDSTSWAVADGAVLRYASQSIFRRAPRSSWGIEASAAFDRDDPSHQDRTLIPSTLDRVEARGKWNCLVRKGVPIDVDSTTRVPFFMEISTPRPILGKLLEGFCKAAHLQASLEGLVGSLESRISAGIRYWRLEFYVCMQFGRTELEAYLEWEEMVIFLQLPRDARAEWALAQ</sequence>
<dbReference type="InterPro" id="IPR043129">
    <property type="entry name" value="ATPase_NBD"/>
</dbReference>
<dbReference type="AlphaFoldDB" id="A0A8H3CBM3"/>
<reference evidence="1" key="1">
    <citation type="submission" date="2021-01" db="EMBL/GenBank/DDBJ databases">
        <authorList>
            <person name="Kaushik A."/>
        </authorList>
    </citation>
    <scope>NUCLEOTIDE SEQUENCE</scope>
    <source>
        <strain evidence="1">AG3-1AP</strain>
    </source>
</reference>
<comment type="caution">
    <text evidence="1">The sequence shown here is derived from an EMBL/GenBank/DDBJ whole genome shotgun (WGS) entry which is preliminary data.</text>
</comment>